<name>A0ACC0LJW8_RHOML</name>
<comment type="caution">
    <text evidence="1">The sequence shown here is derived from an EMBL/GenBank/DDBJ whole genome shotgun (WGS) entry which is preliminary data.</text>
</comment>
<dbReference type="EMBL" id="CM046399">
    <property type="protein sequence ID" value="KAI8528561.1"/>
    <property type="molecule type" value="Genomic_DNA"/>
</dbReference>
<organism evidence="1 2">
    <name type="scientific">Rhododendron molle</name>
    <name type="common">Chinese azalea</name>
    <name type="synonym">Azalea mollis</name>
    <dbReference type="NCBI Taxonomy" id="49168"/>
    <lineage>
        <taxon>Eukaryota</taxon>
        <taxon>Viridiplantae</taxon>
        <taxon>Streptophyta</taxon>
        <taxon>Embryophyta</taxon>
        <taxon>Tracheophyta</taxon>
        <taxon>Spermatophyta</taxon>
        <taxon>Magnoliopsida</taxon>
        <taxon>eudicotyledons</taxon>
        <taxon>Gunneridae</taxon>
        <taxon>Pentapetalae</taxon>
        <taxon>asterids</taxon>
        <taxon>Ericales</taxon>
        <taxon>Ericaceae</taxon>
        <taxon>Ericoideae</taxon>
        <taxon>Rhodoreae</taxon>
        <taxon>Rhododendron</taxon>
    </lineage>
</organism>
<reference evidence="1" key="1">
    <citation type="submission" date="2022-02" db="EMBL/GenBank/DDBJ databases">
        <title>Plant Genome Project.</title>
        <authorList>
            <person name="Zhang R.-G."/>
        </authorList>
    </citation>
    <scope>NUCLEOTIDE SEQUENCE</scope>
    <source>
        <strain evidence="1">AT1</strain>
    </source>
</reference>
<protein>
    <submittedName>
        <fullName evidence="1">Uncharacterized protein</fullName>
    </submittedName>
</protein>
<proteinExistence type="predicted"/>
<evidence type="ECO:0000313" key="1">
    <source>
        <dbReference type="EMBL" id="KAI8528561.1"/>
    </source>
</evidence>
<accession>A0ACC0LJW8</accession>
<dbReference type="Proteomes" id="UP001062846">
    <property type="component" value="Chromosome 12"/>
</dbReference>
<evidence type="ECO:0000313" key="2">
    <source>
        <dbReference type="Proteomes" id="UP001062846"/>
    </source>
</evidence>
<keyword evidence="2" id="KW-1185">Reference proteome</keyword>
<gene>
    <name evidence="1" type="ORF">RHMOL_Rhmol12G0157900</name>
</gene>
<sequence length="630" mass="72552">MKARTLANPLKNLFSHLHLHLRTLSTDSITPVDESQLLRVSTVLYQQQNSPQPQLHTHLHRCQFQLTHEFFLQICIKFPLSWKPVYRFFQFTQTQPQFNHTSTTYNKMLDVIGKSRNIELLWEVANEMGRRGIVDFRTYRITLNTLASARELKRCVEFFHVMGNGYGLGYSVERLNVVVESLCKSGLVVEAMYVVKKLRDCVRPNGLSYKWLVFGFCDVGDLVEASKVWNLMVEDGFEPGTDVVEKMMETLFKNNWFNEGLNLFQMMRVGRINDLGLSTYRVVIKWMCKVGKLGQARVVFDEMHQRGIRADNATMGCLVYGLLAKGRVREAYVIAEGLEKPDINVYHGMIKGLLRLRKPSEATQVFREMIKKGCEPTMHTYVMLLQGHLGKRGRKGSDPLVNFDTIFVGGLVKAGKSLEATKYVERVINRQLEVPRFDYNRFLHYYSNEEGVVMFEVMAKKLREVGLFDLADIFERYGEKMATRDRRRNRATEVLKVYIDRDSDRRETIWTFTFDCDKKEMRMKDVKRTRVNGFDCDQYWVWVCSVLVISDGDESRLERVGAVVGSNRSRGWRWTALQLVVVVMDVVVEVMVRGAAAGKVEEESRNGSKASLNASNTLRGGTVHDAKPQA</sequence>